<reference evidence="1 2" key="1">
    <citation type="submission" date="2015-11" db="EMBL/GenBank/DDBJ databases">
        <title>Evidence for parallel genomic evolution in an endosymbiosis of termite gut flagellates.</title>
        <authorList>
            <person name="Zheng H."/>
        </authorList>
    </citation>
    <scope>NUCLEOTIDE SEQUENCE [LARGE SCALE GENOMIC DNA]</scope>
    <source>
        <strain evidence="1 2">CET450</strain>
    </source>
</reference>
<dbReference type="EMBL" id="LNVX01000592">
    <property type="protein sequence ID" value="OEG69698.1"/>
    <property type="molecule type" value="Genomic_DNA"/>
</dbReference>
<evidence type="ECO:0000313" key="1">
    <source>
        <dbReference type="EMBL" id="OEG69698.1"/>
    </source>
</evidence>
<accession>A0A1E5II73</accession>
<gene>
    <name evidence="1" type="ORF">ATZ36_07980</name>
</gene>
<evidence type="ECO:0000313" key="2">
    <source>
        <dbReference type="Proteomes" id="UP000095237"/>
    </source>
</evidence>
<proteinExistence type="predicted"/>
<sequence>MMDIPFDEFLNRALDFCAKVAQIQIVLIRKKEKTIPTNKLNSLQNLTIRKINKGTPEMKRNHFMFLGWD</sequence>
<protein>
    <submittedName>
        <fullName evidence="1">Uncharacterized protein</fullName>
    </submittedName>
</protein>
<organism evidence="1 2">
    <name type="scientific">Endomicrobium trichonymphae</name>
    <dbReference type="NCBI Taxonomy" id="1408204"/>
    <lineage>
        <taxon>Bacteria</taxon>
        <taxon>Pseudomonadati</taxon>
        <taxon>Elusimicrobiota</taxon>
        <taxon>Endomicrobiia</taxon>
        <taxon>Endomicrobiales</taxon>
        <taxon>Endomicrobiaceae</taxon>
        <taxon>Candidatus Endomicrobiellum</taxon>
    </lineage>
</organism>
<keyword evidence="2" id="KW-1185">Reference proteome</keyword>
<dbReference type="Proteomes" id="UP000095237">
    <property type="component" value="Unassembled WGS sequence"/>
</dbReference>
<comment type="caution">
    <text evidence="1">The sequence shown here is derived from an EMBL/GenBank/DDBJ whole genome shotgun (WGS) entry which is preliminary data.</text>
</comment>
<dbReference type="AlphaFoldDB" id="A0A1E5II73"/>
<name>A0A1E5II73_ENDTX</name>